<dbReference type="RefSeq" id="XP_053017453.1">
    <property type="nucleotide sequence ID" value="XM_053166209.1"/>
</dbReference>
<gene>
    <name evidence="1" type="ORF">PtA15_2A211</name>
</gene>
<dbReference type="GeneID" id="77807104"/>
<reference evidence="1" key="1">
    <citation type="submission" date="2022-10" db="EMBL/GenBank/DDBJ databases">
        <title>Puccinia triticina Genome sequencing and assembly.</title>
        <authorList>
            <person name="Li C."/>
        </authorList>
    </citation>
    <scope>NUCLEOTIDE SEQUENCE</scope>
    <source>
        <strain evidence="1">Pt15</strain>
    </source>
</reference>
<sequence length="329" mass="35767">MAHFLSTRAPTNGLATAKVVQCKWQEPPFLELFLDPEVILSTAADCPTRVSKPLAPHKLSAIEHYFTLMGIQKVNPLQRAIPAATHTPASERMLQSLGPKLVDHTKLSSNGVDSSYGCLRFNNSLDLAPIGASKLKPLSGTTLPLFRALFGNFDQGLLPVSAVSSPGLPAQSGSFKQTGRSTTGRPKLIHPLLMNLTASFSWPGQKKTAGNNTETGDLLVPSSLAHKLLGHNKDKLEQTGKQLISLIHSLIMRINEAHWQTILAQSAARLAPSYPFYPSPNYLVARPIPGLKCTLFCALFLASIAESAAMKFIWQACLKWHRTEQSGIM</sequence>
<accession>A0ABY7CBY6</accession>
<protein>
    <submittedName>
        <fullName evidence="1">Uncharacterized protein</fullName>
    </submittedName>
</protein>
<proteinExistence type="predicted"/>
<evidence type="ECO:0000313" key="1">
    <source>
        <dbReference type="EMBL" id="WAQ81898.1"/>
    </source>
</evidence>
<organism evidence="1 2">
    <name type="scientific">Puccinia triticina</name>
    <dbReference type="NCBI Taxonomy" id="208348"/>
    <lineage>
        <taxon>Eukaryota</taxon>
        <taxon>Fungi</taxon>
        <taxon>Dikarya</taxon>
        <taxon>Basidiomycota</taxon>
        <taxon>Pucciniomycotina</taxon>
        <taxon>Pucciniomycetes</taxon>
        <taxon>Pucciniales</taxon>
        <taxon>Pucciniaceae</taxon>
        <taxon>Puccinia</taxon>
    </lineage>
</organism>
<dbReference type="EMBL" id="CP110422">
    <property type="protein sequence ID" value="WAQ81898.1"/>
    <property type="molecule type" value="Genomic_DNA"/>
</dbReference>
<name>A0ABY7CBY6_9BASI</name>
<keyword evidence="2" id="KW-1185">Reference proteome</keyword>
<evidence type="ECO:0000313" key="2">
    <source>
        <dbReference type="Proteomes" id="UP001164743"/>
    </source>
</evidence>
<dbReference type="Proteomes" id="UP001164743">
    <property type="component" value="Chromosome 2A"/>
</dbReference>